<name>A0AAV6NFE0_9ROSI</name>
<sequence>MRRYLLQKTEGGRGGGGGELRGTRKVKLGAQNEPLPCSDCSLDIFSNRSFSAPFRTVSKGLNRRQVKQNRPKPPRTVLDYPSSDGEEVSSWCTMVRIVRKLKKFGYMDNDNEESRWQK</sequence>
<feature type="non-terminal residue" evidence="2">
    <location>
        <position position="1"/>
    </location>
</feature>
<accession>A0AAV6NFE0</accession>
<evidence type="ECO:0000313" key="3">
    <source>
        <dbReference type="Proteomes" id="UP000685013"/>
    </source>
</evidence>
<dbReference type="Proteomes" id="UP000685013">
    <property type="component" value="Chromosome 6"/>
</dbReference>
<organism evidence="2 3">
    <name type="scientific">Cucurbita argyrosperma subsp. sororia</name>
    <dbReference type="NCBI Taxonomy" id="37648"/>
    <lineage>
        <taxon>Eukaryota</taxon>
        <taxon>Viridiplantae</taxon>
        <taxon>Streptophyta</taxon>
        <taxon>Embryophyta</taxon>
        <taxon>Tracheophyta</taxon>
        <taxon>Spermatophyta</taxon>
        <taxon>Magnoliopsida</taxon>
        <taxon>eudicotyledons</taxon>
        <taxon>Gunneridae</taxon>
        <taxon>Pentapetalae</taxon>
        <taxon>rosids</taxon>
        <taxon>fabids</taxon>
        <taxon>Cucurbitales</taxon>
        <taxon>Cucurbitaceae</taxon>
        <taxon>Cucurbiteae</taxon>
        <taxon>Cucurbita</taxon>
    </lineage>
</organism>
<feature type="region of interest" description="Disordered" evidence="1">
    <location>
        <begin position="61"/>
        <end position="86"/>
    </location>
</feature>
<evidence type="ECO:0000313" key="2">
    <source>
        <dbReference type="EMBL" id="KAG6597391.1"/>
    </source>
</evidence>
<dbReference type="AlphaFoldDB" id="A0AAV6NFE0"/>
<comment type="caution">
    <text evidence="2">The sequence shown here is derived from an EMBL/GenBank/DDBJ whole genome shotgun (WGS) entry which is preliminary data.</text>
</comment>
<evidence type="ECO:0000256" key="1">
    <source>
        <dbReference type="SAM" id="MobiDB-lite"/>
    </source>
</evidence>
<gene>
    <name evidence="2" type="ORF">SDJN03_10571</name>
</gene>
<protein>
    <submittedName>
        <fullName evidence="2">Uncharacterized protein</fullName>
    </submittedName>
</protein>
<proteinExistence type="predicted"/>
<feature type="compositionally biased region" description="Basic residues" evidence="1">
    <location>
        <begin position="61"/>
        <end position="73"/>
    </location>
</feature>
<keyword evidence="3" id="KW-1185">Reference proteome</keyword>
<reference evidence="2 3" key="1">
    <citation type="journal article" date="2021" name="Hortic Res">
        <title>The domestication of Cucurbita argyrosperma as revealed by the genome of its wild relative.</title>
        <authorList>
            <person name="Barrera-Redondo J."/>
            <person name="Sanchez-de la Vega G."/>
            <person name="Aguirre-Liguori J.A."/>
            <person name="Castellanos-Morales G."/>
            <person name="Gutierrez-Guerrero Y.T."/>
            <person name="Aguirre-Dugua X."/>
            <person name="Aguirre-Planter E."/>
            <person name="Tenaillon M.I."/>
            <person name="Lira-Saade R."/>
            <person name="Eguiarte L.E."/>
        </authorList>
    </citation>
    <scope>NUCLEOTIDE SEQUENCE [LARGE SCALE GENOMIC DNA]</scope>
    <source>
        <strain evidence="2">JBR-2021</strain>
    </source>
</reference>
<dbReference type="EMBL" id="JAGKQH010000006">
    <property type="protein sequence ID" value="KAG6597391.1"/>
    <property type="molecule type" value="Genomic_DNA"/>
</dbReference>
<feature type="region of interest" description="Disordered" evidence="1">
    <location>
        <begin position="1"/>
        <end position="22"/>
    </location>
</feature>